<feature type="transmembrane region" description="Helical" evidence="1">
    <location>
        <begin position="50"/>
        <end position="74"/>
    </location>
</feature>
<sequence>MNTNRSERVLRVRARAWMVLLLLLSLPSSAAASSLRNQQARQHFNWLQELYSMAMGVIPMLSTLAIVGGIIMWGIGGGNEGVMKKLGPVVAAFGVAGFILSSGSFLGIGAAVL</sequence>
<keyword evidence="4" id="KW-1185">Reference proteome</keyword>
<dbReference type="RefSeq" id="WP_170035800.1">
    <property type="nucleotide sequence ID" value="NZ_JABDTL010000001.1"/>
</dbReference>
<keyword evidence="2" id="KW-0732">Signal</keyword>
<protein>
    <submittedName>
        <fullName evidence="3">Uncharacterized protein YaaW (UPF0174 family)</fullName>
    </submittedName>
</protein>
<accession>A0A841GUG7</accession>
<organism evidence="3 4">
    <name type="scientific">Longimicrobium terrae</name>
    <dbReference type="NCBI Taxonomy" id="1639882"/>
    <lineage>
        <taxon>Bacteria</taxon>
        <taxon>Pseudomonadati</taxon>
        <taxon>Gemmatimonadota</taxon>
        <taxon>Longimicrobiia</taxon>
        <taxon>Longimicrobiales</taxon>
        <taxon>Longimicrobiaceae</taxon>
        <taxon>Longimicrobium</taxon>
    </lineage>
</organism>
<feature type="transmembrane region" description="Helical" evidence="1">
    <location>
        <begin position="86"/>
        <end position="112"/>
    </location>
</feature>
<dbReference type="AlphaFoldDB" id="A0A841GUG7"/>
<dbReference type="Proteomes" id="UP000582837">
    <property type="component" value="Unassembled WGS sequence"/>
</dbReference>
<evidence type="ECO:0000313" key="3">
    <source>
        <dbReference type="EMBL" id="MBB6070419.1"/>
    </source>
</evidence>
<keyword evidence="1" id="KW-0472">Membrane</keyword>
<dbReference type="EMBL" id="JACHIA010000004">
    <property type="protein sequence ID" value="MBB6070419.1"/>
    <property type="molecule type" value="Genomic_DNA"/>
</dbReference>
<evidence type="ECO:0000256" key="1">
    <source>
        <dbReference type="SAM" id="Phobius"/>
    </source>
</evidence>
<gene>
    <name evidence="3" type="ORF">HNQ61_002038</name>
</gene>
<name>A0A841GUG7_9BACT</name>
<proteinExistence type="predicted"/>
<feature type="signal peptide" evidence="2">
    <location>
        <begin position="1"/>
        <end position="30"/>
    </location>
</feature>
<feature type="chain" id="PRO_5033066982" evidence="2">
    <location>
        <begin position="31"/>
        <end position="113"/>
    </location>
</feature>
<evidence type="ECO:0000256" key="2">
    <source>
        <dbReference type="SAM" id="SignalP"/>
    </source>
</evidence>
<keyword evidence="1" id="KW-0812">Transmembrane</keyword>
<reference evidence="3 4" key="1">
    <citation type="submission" date="2020-08" db="EMBL/GenBank/DDBJ databases">
        <title>Genomic Encyclopedia of Type Strains, Phase IV (KMG-IV): sequencing the most valuable type-strain genomes for metagenomic binning, comparative biology and taxonomic classification.</title>
        <authorList>
            <person name="Goeker M."/>
        </authorList>
    </citation>
    <scope>NUCLEOTIDE SEQUENCE [LARGE SCALE GENOMIC DNA]</scope>
    <source>
        <strain evidence="3 4">DSM 29007</strain>
    </source>
</reference>
<comment type="caution">
    <text evidence="3">The sequence shown here is derived from an EMBL/GenBank/DDBJ whole genome shotgun (WGS) entry which is preliminary data.</text>
</comment>
<keyword evidence="1" id="KW-1133">Transmembrane helix</keyword>
<evidence type="ECO:0000313" key="4">
    <source>
        <dbReference type="Proteomes" id="UP000582837"/>
    </source>
</evidence>